<protein>
    <recommendedName>
        <fullName evidence="9">Cadherin domain-containing protein</fullName>
    </recommendedName>
</protein>
<dbReference type="InterPro" id="IPR003995">
    <property type="entry name" value="RTX_toxin_determinant-A"/>
</dbReference>
<evidence type="ECO:0000259" key="9">
    <source>
        <dbReference type="PROSITE" id="PS50268"/>
    </source>
</evidence>
<dbReference type="InterPro" id="IPR018511">
    <property type="entry name" value="Hemolysin-typ_Ca-bd_CS"/>
</dbReference>
<dbReference type="GO" id="GO:0005975">
    <property type="term" value="P:carbohydrate metabolic process"/>
    <property type="evidence" value="ECO:0007669"/>
    <property type="project" value="InterPro"/>
</dbReference>
<evidence type="ECO:0000256" key="7">
    <source>
        <dbReference type="ARBA" id="ARBA00023136"/>
    </source>
</evidence>
<keyword evidence="4" id="KW-0800">Toxin</keyword>
<keyword evidence="7" id="KW-0472">Membrane</keyword>
<dbReference type="InterPro" id="IPR050557">
    <property type="entry name" value="RTX_toxin/Mannuronan_C5-epim"/>
</dbReference>
<feature type="domain" description="Cadherin" evidence="9">
    <location>
        <begin position="882"/>
        <end position="977"/>
    </location>
</feature>
<dbReference type="RefSeq" id="WP_126397615.1">
    <property type="nucleotide sequence ID" value="NZ_AP018907.1"/>
</dbReference>
<dbReference type="AlphaFoldDB" id="A0A348FXE7"/>
<dbReference type="GO" id="GO:0007156">
    <property type="term" value="P:homophilic cell adhesion via plasma membrane adhesion molecules"/>
    <property type="evidence" value="ECO:0007669"/>
    <property type="project" value="InterPro"/>
</dbReference>
<dbReference type="GO" id="GO:0090729">
    <property type="term" value="F:toxin activity"/>
    <property type="evidence" value="ECO:0007669"/>
    <property type="project" value="UniProtKB-KW"/>
</dbReference>
<dbReference type="SUPFAM" id="SSF49313">
    <property type="entry name" value="Cadherin-like"/>
    <property type="match status" value="1"/>
</dbReference>
<comment type="subcellular location">
    <subcellularLocation>
        <location evidence="1">Membrane</location>
    </subcellularLocation>
    <subcellularLocation>
        <location evidence="2">Secreted</location>
    </subcellularLocation>
</comment>
<dbReference type="InterPro" id="IPR001343">
    <property type="entry name" value="Hemolysn_Ca-bd"/>
</dbReference>
<dbReference type="PANTHER" id="PTHR38340:SF1">
    <property type="entry name" value="S-LAYER PROTEIN"/>
    <property type="match status" value="1"/>
</dbReference>
<evidence type="ECO:0000256" key="4">
    <source>
        <dbReference type="ARBA" id="ARBA00022656"/>
    </source>
</evidence>
<dbReference type="PROSITE" id="PS00330">
    <property type="entry name" value="HEMOLYSIN_CALCIUM"/>
    <property type="match status" value="3"/>
</dbReference>
<accession>A0A348FXE7</accession>
<evidence type="ECO:0000313" key="10">
    <source>
        <dbReference type="EMBL" id="BBF91980.1"/>
    </source>
</evidence>
<dbReference type="Gene3D" id="2.60.40.60">
    <property type="entry name" value="Cadherins"/>
    <property type="match status" value="1"/>
</dbReference>
<evidence type="ECO:0000313" key="11">
    <source>
        <dbReference type="Proteomes" id="UP000266934"/>
    </source>
</evidence>
<gene>
    <name evidence="10" type="ORF">BLTE_06650</name>
</gene>
<keyword evidence="11" id="KW-1185">Reference proteome</keyword>
<evidence type="ECO:0000256" key="2">
    <source>
        <dbReference type="ARBA" id="ARBA00004613"/>
    </source>
</evidence>
<dbReference type="PROSITE" id="PS50268">
    <property type="entry name" value="CADHERIN_2"/>
    <property type="match status" value="1"/>
</dbReference>
<dbReference type="InterPro" id="IPR011049">
    <property type="entry name" value="Serralysin-like_metalloprot_C"/>
</dbReference>
<dbReference type="OrthoDB" id="5618759at2"/>
<name>A0A348FXE7_9HYPH</name>
<dbReference type="Gene3D" id="2.150.10.10">
    <property type="entry name" value="Serralysin-like metalloprotease, C-terminal"/>
    <property type="match status" value="2"/>
</dbReference>
<reference evidence="10 11" key="1">
    <citation type="submission" date="2018-08" db="EMBL/GenBank/DDBJ databases">
        <title>Complete genome sequencing of Blastochloris tepida GI.</title>
        <authorList>
            <person name="Tsukatani Y."/>
            <person name="Mori H."/>
        </authorList>
    </citation>
    <scope>NUCLEOTIDE SEQUENCE [LARGE SCALE GENOMIC DNA]</scope>
    <source>
        <strain evidence="10 11">GI</strain>
    </source>
</reference>
<dbReference type="Proteomes" id="UP000266934">
    <property type="component" value="Chromosome"/>
</dbReference>
<dbReference type="EMBL" id="AP018907">
    <property type="protein sequence ID" value="BBF91980.1"/>
    <property type="molecule type" value="Genomic_DNA"/>
</dbReference>
<dbReference type="GO" id="GO:0016020">
    <property type="term" value="C:membrane"/>
    <property type="evidence" value="ECO:0007669"/>
    <property type="project" value="UniProtKB-SubCell"/>
</dbReference>
<keyword evidence="3" id="KW-0964">Secreted</keyword>
<dbReference type="PRINTS" id="PR01488">
    <property type="entry name" value="RTXTOXINA"/>
</dbReference>
<dbReference type="SMART" id="SM00112">
    <property type="entry name" value="CA"/>
    <property type="match status" value="1"/>
</dbReference>
<dbReference type="InterPro" id="IPR002126">
    <property type="entry name" value="Cadherin-like_dom"/>
</dbReference>
<evidence type="ECO:0000256" key="1">
    <source>
        <dbReference type="ARBA" id="ARBA00004370"/>
    </source>
</evidence>
<evidence type="ECO:0000256" key="8">
    <source>
        <dbReference type="SAM" id="MobiDB-lite"/>
    </source>
</evidence>
<dbReference type="PRINTS" id="PR00313">
    <property type="entry name" value="CABNDNGRPT"/>
</dbReference>
<dbReference type="PANTHER" id="PTHR38340">
    <property type="entry name" value="S-LAYER PROTEIN"/>
    <property type="match status" value="1"/>
</dbReference>
<organism evidence="10 11">
    <name type="scientific">Blastochloris tepida</name>
    <dbReference type="NCBI Taxonomy" id="2233851"/>
    <lineage>
        <taxon>Bacteria</taxon>
        <taxon>Pseudomonadati</taxon>
        <taxon>Pseudomonadota</taxon>
        <taxon>Alphaproteobacteria</taxon>
        <taxon>Hyphomicrobiales</taxon>
        <taxon>Blastochloridaceae</taxon>
        <taxon>Blastochloris</taxon>
    </lineage>
</organism>
<dbReference type="SUPFAM" id="SSF88713">
    <property type="entry name" value="Glycoside hydrolase/deacetylase"/>
    <property type="match status" value="1"/>
</dbReference>
<feature type="compositionally biased region" description="Polar residues" evidence="8">
    <location>
        <begin position="974"/>
        <end position="987"/>
    </location>
</feature>
<dbReference type="KEGG" id="blag:BLTE_06650"/>
<dbReference type="InterPro" id="IPR015919">
    <property type="entry name" value="Cadherin-like_sf"/>
</dbReference>
<feature type="region of interest" description="Disordered" evidence="8">
    <location>
        <begin position="974"/>
        <end position="998"/>
    </location>
</feature>
<dbReference type="GO" id="GO:0005576">
    <property type="term" value="C:extracellular region"/>
    <property type="evidence" value="ECO:0007669"/>
    <property type="project" value="UniProtKB-SubCell"/>
</dbReference>
<dbReference type="Pfam" id="PF00353">
    <property type="entry name" value="HemolysinCabind"/>
    <property type="match status" value="2"/>
</dbReference>
<dbReference type="Gene3D" id="3.20.20.370">
    <property type="entry name" value="Glycoside hydrolase/deacetylase"/>
    <property type="match status" value="1"/>
</dbReference>
<evidence type="ECO:0000256" key="3">
    <source>
        <dbReference type="ARBA" id="ARBA00022525"/>
    </source>
</evidence>
<keyword evidence="6" id="KW-0843">Virulence</keyword>
<dbReference type="GO" id="GO:0005509">
    <property type="term" value="F:calcium ion binding"/>
    <property type="evidence" value="ECO:0007669"/>
    <property type="project" value="InterPro"/>
</dbReference>
<keyword evidence="5" id="KW-0677">Repeat</keyword>
<evidence type="ECO:0000256" key="5">
    <source>
        <dbReference type="ARBA" id="ARBA00022737"/>
    </source>
</evidence>
<proteinExistence type="predicted"/>
<sequence>MAVVVGNITLDGLLGEWTATDRIDGTAPVDGYETYGRTSGDSYVFAIKAPAGTTIGANTTMWLNTDQNSSTGYKIWGWANGVEYKVEFETSGLKLYAVAPTADANGNPVVTLVRSLDYALSADGTTIEFAVPKTAIGSPAGLSALIDINNDAFLPGVYNTAYTVTDTSGLPARTDFTKKVAIVYSDTTAAHYFGLTDVNLAETAYTQLFMAAQNQAAMAGVPFDVLTEADLKDLSKLVNYDAIVFPSFEFVKAADVAAIESNLTLLAKNYNTSFITAGNFMTNSETGAALADSYARMKALFDVQLKASGWSGSSGVTVNSVGSGFDGVGGYTAGETINAYSNSAGVGWLAFDDFTAGTTPLTVIATQTVSGTGGGTYNAVVASSINGDRNVLFSTTSVMGDNNQLSQAISYAVNGATGPTVGLQMSRQSSIVASRTDMDQSQYIDEVHPDDGSAGIYDKMLPILQSWKTAYNFVGSYYINIGDNQSAGEWTNPAYSLPYYQQLLALGNEIGSHSYTHLVNLNPAENTNILTTGTGPGTFDYEFRASRDYIANLLGLDKFSIGAAVPGAGETRATAEQIIQYYDYLTGGYSSYGAGYPGAFGYLSAQDASAGKVYLAPNMKFDFTLIGWEKIGAAAALAEWKKEFDALSKHAELPVILWPWHDYGVTATESGGYTTQMFTDFIAYAYGNGAEFVTLADLADRIKNFEQSSINYSVSGSTVTATVTSADAGKFALDLDNLGTQVIKSVTGWYAYDSDSVFTPKLNGAAATYTITLGAAADDVTHITALPMRAELLSVSGDGTNLSFSLIGEGQMVIDLGNSAGRTVSVSGARIVSQVGDILTLDVGANGQHDVTVTQSAPGVNVAPVITSAAAVSFAENGTGAVLAVTATDAVTQTLTYAISGDDAALFTIDAATGILRFNAAPDFETPQDADHNNVYGVTVSVSDNATPALSATQALSISVTDVAGTTYTGTSSANTFNGTPESDTISGNGGNDTLYGNAGDDTINGGAGSDKMYGGLGNDTYTVDSTGDLVSEVGGGGTDTVKSSVTLSLSDATRVQGDVENLTLTGSNTINGTGNALANVITGNSAANVLTGLDGADTLNGGGGRDRLIGGAGNDTLTGGGGVDAFVFQVPAEGVDTITDFVSRTDYFEISASGFGGGLAAGTSVTLKTVADVAAASNTGTKGYFIYDNSGANAGTVYWDPTGGSGSDAIAFAKIAAGSALVPADFHVV</sequence>
<evidence type="ECO:0000256" key="6">
    <source>
        <dbReference type="ARBA" id="ARBA00023026"/>
    </source>
</evidence>
<dbReference type="SUPFAM" id="SSF51120">
    <property type="entry name" value="beta-Roll"/>
    <property type="match status" value="2"/>
</dbReference>
<dbReference type="InterPro" id="IPR011330">
    <property type="entry name" value="Glyco_hydro/deAcase_b/a-brl"/>
</dbReference>
<dbReference type="CDD" id="cd11304">
    <property type="entry name" value="Cadherin_repeat"/>
    <property type="match status" value="1"/>
</dbReference>